<dbReference type="EMBL" id="BAAAUG010000053">
    <property type="protein sequence ID" value="GAA3108418.1"/>
    <property type="molecule type" value="Genomic_DNA"/>
</dbReference>
<gene>
    <name evidence="2" type="ORF">GCM10010449_33950</name>
</gene>
<keyword evidence="1" id="KW-0175">Coiled coil</keyword>
<evidence type="ECO:0000313" key="2">
    <source>
        <dbReference type="EMBL" id="GAA3108418.1"/>
    </source>
</evidence>
<feature type="coiled-coil region" evidence="1">
    <location>
        <begin position="200"/>
        <end position="227"/>
    </location>
</feature>
<dbReference type="Proteomes" id="UP001501637">
    <property type="component" value="Unassembled WGS sequence"/>
</dbReference>
<evidence type="ECO:0000256" key="1">
    <source>
        <dbReference type="SAM" id="Coils"/>
    </source>
</evidence>
<reference evidence="3" key="1">
    <citation type="journal article" date="2019" name="Int. J. Syst. Evol. Microbiol.">
        <title>The Global Catalogue of Microorganisms (GCM) 10K type strain sequencing project: providing services to taxonomists for standard genome sequencing and annotation.</title>
        <authorList>
            <consortium name="The Broad Institute Genomics Platform"/>
            <consortium name="The Broad Institute Genome Sequencing Center for Infectious Disease"/>
            <person name="Wu L."/>
            <person name="Ma J."/>
        </authorList>
    </citation>
    <scope>NUCLEOTIDE SEQUENCE [LARGE SCALE GENOMIC DNA]</scope>
    <source>
        <strain evidence="3">JCM 9092</strain>
    </source>
</reference>
<name>A0ABP6MH05_9ACTN</name>
<organism evidence="2 3">
    <name type="scientific">Streptomyces rectiviolaceus</name>
    <dbReference type="NCBI Taxonomy" id="332591"/>
    <lineage>
        <taxon>Bacteria</taxon>
        <taxon>Bacillati</taxon>
        <taxon>Actinomycetota</taxon>
        <taxon>Actinomycetes</taxon>
        <taxon>Kitasatosporales</taxon>
        <taxon>Streptomycetaceae</taxon>
        <taxon>Streptomyces</taxon>
    </lineage>
</organism>
<sequence>MTLTTPAARAIWEHLVQWQPATAADLTQHLRAMPDDWPLRVFDVGRPDAALTLPPGAEGEQYPDRAPEIAPYDDIAAHEDCPACAEAGDNCRFHTGYAAGHREANQPLHDALKARPDMTLREFAAWSAQVTEAQEYGIEPSALPAAPSTPADTAERSERYAVAIHDAMESDLSLTDQEPRIQALFACAAEAAVTVADREQAGLRAELDAATRQIDARRQELLRVNERNADEMTRFRAIEAAHTSLVHRAHDMNDDHLIDAIARANRETADEAQQQTEDLAEFHREGAELVCVDMCGSCDACGMEPFGTPAEGWREAARFLRRTPRDSADFLSAIRGARLIETELRRLADEAQQTEAAR</sequence>
<proteinExistence type="predicted"/>
<comment type="caution">
    <text evidence="2">The sequence shown here is derived from an EMBL/GenBank/DDBJ whole genome shotgun (WGS) entry which is preliminary data.</text>
</comment>
<evidence type="ECO:0000313" key="3">
    <source>
        <dbReference type="Proteomes" id="UP001501637"/>
    </source>
</evidence>
<dbReference type="RefSeq" id="WP_344521799.1">
    <property type="nucleotide sequence ID" value="NZ_BAAAUG010000053.1"/>
</dbReference>
<keyword evidence="3" id="KW-1185">Reference proteome</keyword>
<protein>
    <submittedName>
        <fullName evidence="2">Uncharacterized protein</fullName>
    </submittedName>
</protein>
<accession>A0ABP6MH05</accession>